<accession>A0A6S6YJ66</accession>
<dbReference type="Gene3D" id="1.10.10.10">
    <property type="entry name" value="Winged helix-like DNA-binding domain superfamily/Winged helix DNA-binding domain"/>
    <property type="match status" value="1"/>
</dbReference>
<dbReference type="InterPro" id="IPR036390">
    <property type="entry name" value="WH_DNA-bd_sf"/>
</dbReference>
<dbReference type="EMBL" id="CADIJX010000001">
    <property type="protein sequence ID" value="CAB3625230.1"/>
    <property type="molecule type" value="Genomic_DNA"/>
</dbReference>
<feature type="domain" description="HTH lysR-type" evidence="5">
    <location>
        <begin position="1"/>
        <end position="57"/>
    </location>
</feature>
<protein>
    <submittedName>
        <fullName evidence="6">HTH-type transcriptional regulator CynR</fullName>
    </submittedName>
</protein>
<comment type="similarity">
    <text evidence="1">Belongs to the LysR transcriptional regulatory family.</text>
</comment>
<gene>
    <name evidence="6" type="primary">cynR_1</name>
    <name evidence="6" type="ORF">LMG3431_00130</name>
</gene>
<dbReference type="InterPro" id="IPR005119">
    <property type="entry name" value="LysR_subst-bd"/>
</dbReference>
<evidence type="ECO:0000256" key="3">
    <source>
        <dbReference type="ARBA" id="ARBA00023125"/>
    </source>
</evidence>
<dbReference type="RefSeq" id="WP_175172493.1">
    <property type="nucleotide sequence ID" value="NZ_CADIJX010000001.1"/>
</dbReference>
<dbReference type="PRINTS" id="PR00039">
    <property type="entry name" value="HTHLYSR"/>
</dbReference>
<dbReference type="PANTHER" id="PTHR30419:SF30">
    <property type="entry name" value="LYSR FAMILY TRANSCRIPTIONAL REGULATOR"/>
    <property type="match status" value="1"/>
</dbReference>
<keyword evidence="4" id="KW-0804">Transcription</keyword>
<organism evidence="6 7">
    <name type="scientific">Achromobacter pestifer</name>
    <dbReference type="NCBI Taxonomy" id="1353889"/>
    <lineage>
        <taxon>Bacteria</taxon>
        <taxon>Pseudomonadati</taxon>
        <taxon>Pseudomonadota</taxon>
        <taxon>Betaproteobacteria</taxon>
        <taxon>Burkholderiales</taxon>
        <taxon>Alcaligenaceae</taxon>
        <taxon>Achromobacter</taxon>
    </lineage>
</organism>
<evidence type="ECO:0000256" key="1">
    <source>
        <dbReference type="ARBA" id="ARBA00009437"/>
    </source>
</evidence>
<dbReference type="Gene3D" id="3.40.190.290">
    <property type="match status" value="1"/>
</dbReference>
<dbReference type="PANTHER" id="PTHR30419">
    <property type="entry name" value="HTH-TYPE TRANSCRIPTIONAL REGULATOR YBHD"/>
    <property type="match status" value="1"/>
</dbReference>
<dbReference type="InterPro" id="IPR036388">
    <property type="entry name" value="WH-like_DNA-bd_sf"/>
</dbReference>
<dbReference type="GO" id="GO:0003677">
    <property type="term" value="F:DNA binding"/>
    <property type="evidence" value="ECO:0007669"/>
    <property type="project" value="UniProtKB-KW"/>
</dbReference>
<dbReference type="AlphaFoldDB" id="A0A6S6YJ66"/>
<evidence type="ECO:0000256" key="4">
    <source>
        <dbReference type="ARBA" id="ARBA00023163"/>
    </source>
</evidence>
<dbReference type="GO" id="GO:0005829">
    <property type="term" value="C:cytosol"/>
    <property type="evidence" value="ECO:0007669"/>
    <property type="project" value="TreeGrafter"/>
</dbReference>
<reference evidence="6 7" key="1">
    <citation type="submission" date="2020-04" db="EMBL/GenBank/DDBJ databases">
        <authorList>
            <person name="De Canck E."/>
        </authorList>
    </citation>
    <scope>NUCLEOTIDE SEQUENCE [LARGE SCALE GENOMIC DNA]</scope>
    <source>
        <strain evidence="6 7">LMG 3431</strain>
    </source>
</reference>
<dbReference type="InterPro" id="IPR050950">
    <property type="entry name" value="HTH-type_LysR_regulators"/>
</dbReference>
<dbReference type="InterPro" id="IPR000847">
    <property type="entry name" value="LysR_HTH_N"/>
</dbReference>
<proteinExistence type="inferred from homology"/>
<evidence type="ECO:0000259" key="5">
    <source>
        <dbReference type="PROSITE" id="PS50931"/>
    </source>
</evidence>
<sequence length="317" mass="34470">MNLSQLAHLVALLETGSFTRAAEALHLSQPAFSRSIQLLEGELGPLVDRIGKRNEPTPLGRLVGQRARRVLAEVEEIRREAEMLAQGETGAIRLGLGAAPSALLSVPLMQHLLDRYPKLRVKLSRGPTESLLVSLRERVLDALIVHIRTLDNEEDLDVAPMPALASGFICRPGHPLLALRQAALADVLRYPVVSTGLSPEIRRRLAGAAAPAGFELHMECEDISYLFDIVERSEAVFLGVLASARTLTEADRLVRLPPPPDFDIQAHFAFVTLRGRSISPATRITREHCFQIIREAAGGQGLSPSPSAPGIRSAPFP</sequence>
<evidence type="ECO:0000313" key="6">
    <source>
        <dbReference type="EMBL" id="CAB3625230.1"/>
    </source>
</evidence>
<keyword evidence="7" id="KW-1185">Reference proteome</keyword>
<evidence type="ECO:0000256" key="2">
    <source>
        <dbReference type="ARBA" id="ARBA00023015"/>
    </source>
</evidence>
<dbReference type="CDD" id="cd05466">
    <property type="entry name" value="PBP2_LTTR_substrate"/>
    <property type="match status" value="1"/>
</dbReference>
<keyword evidence="3" id="KW-0238">DNA-binding</keyword>
<dbReference type="SUPFAM" id="SSF53850">
    <property type="entry name" value="Periplasmic binding protein-like II"/>
    <property type="match status" value="1"/>
</dbReference>
<keyword evidence="2" id="KW-0805">Transcription regulation</keyword>
<evidence type="ECO:0000313" key="7">
    <source>
        <dbReference type="Proteomes" id="UP000494108"/>
    </source>
</evidence>
<dbReference type="Proteomes" id="UP000494108">
    <property type="component" value="Unassembled WGS sequence"/>
</dbReference>
<dbReference type="SUPFAM" id="SSF46785">
    <property type="entry name" value="Winged helix' DNA-binding domain"/>
    <property type="match status" value="1"/>
</dbReference>
<dbReference type="PROSITE" id="PS50931">
    <property type="entry name" value="HTH_LYSR"/>
    <property type="match status" value="1"/>
</dbReference>
<dbReference type="Pfam" id="PF03466">
    <property type="entry name" value="LysR_substrate"/>
    <property type="match status" value="1"/>
</dbReference>
<dbReference type="Pfam" id="PF00126">
    <property type="entry name" value="HTH_1"/>
    <property type="match status" value="1"/>
</dbReference>
<name>A0A6S6YJ66_9BURK</name>
<dbReference type="GO" id="GO:0003700">
    <property type="term" value="F:DNA-binding transcription factor activity"/>
    <property type="evidence" value="ECO:0007669"/>
    <property type="project" value="InterPro"/>
</dbReference>